<evidence type="ECO:0008006" key="4">
    <source>
        <dbReference type="Google" id="ProtNLM"/>
    </source>
</evidence>
<reference evidence="2 3" key="1">
    <citation type="submission" date="2019-02" db="EMBL/GenBank/DDBJ databases">
        <title>Genomic Encyclopedia of Type Strains, Phase IV (KMG-IV): sequencing the most valuable type-strain genomes for metagenomic binning, comparative biology and taxonomic classification.</title>
        <authorList>
            <person name="Goeker M."/>
        </authorList>
    </citation>
    <scope>NUCLEOTIDE SEQUENCE [LARGE SCALE GENOMIC DNA]</scope>
    <source>
        <strain evidence="2 3">DSM 101727</strain>
    </source>
</reference>
<organism evidence="2 3">
    <name type="scientific">Herbihabitans rhizosphaerae</name>
    <dbReference type="NCBI Taxonomy" id="1872711"/>
    <lineage>
        <taxon>Bacteria</taxon>
        <taxon>Bacillati</taxon>
        <taxon>Actinomycetota</taxon>
        <taxon>Actinomycetes</taxon>
        <taxon>Pseudonocardiales</taxon>
        <taxon>Pseudonocardiaceae</taxon>
        <taxon>Herbihabitans</taxon>
    </lineage>
</organism>
<sequence length="177" mass="19134">MTPRNTVKTLFAVFCVMFAMTVAPTAASAMKPSTGSGAYCVVVVGKAPADQTSPILSRTCSDDMSVATRQAGIAGETLLMEWFWNANNNPPKLTRIHGNYGGCDAVGYRINIYDDWANNVSGFNSLNGCNVVTGYDLALAQGDNQTWSAYKACNCLLQGWVGSKMNDRIESFRIRHG</sequence>
<feature type="signal peptide" evidence="1">
    <location>
        <begin position="1"/>
        <end position="28"/>
    </location>
</feature>
<comment type="caution">
    <text evidence="2">The sequence shown here is derived from an EMBL/GenBank/DDBJ whole genome shotgun (WGS) entry which is preliminary data.</text>
</comment>
<keyword evidence="3" id="KW-1185">Reference proteome</keyword>
<feature type="chain" id="PRO_5039172227" description="Peptidase inhibitor family I36" evidence="1">
    <location>
        <begin position="29"/>
        <end position="177"/>
    </location>
</feature>
<proteinExistence type="predicted"/>
<protein>
    <recommendedName>
        <fullName evidence="4">Peptidase inhibitor family I36</fullName>
    </recommendedName>
</protein>
<evidence type="ECO:0000256" key="1">
    <source>
        <dbReference type="SAM" id="SignalP"/>
    </source>
</evidence>
<gene>
    <name evidence="2" type="ORF">EV193_10222</name>
</gene>
<evidence type="ECO:0000313" key="2">
    <source>
        <dbReference type="EMBL" id="RZS43046.1"/>
    </source>
</evidence>
<dbReference type="AlphaFoldDB" id="A0A4Q7L1V7"/>
<dbReference type="EMBL" id="SGWQ01000002">
    <property type="protein sequence ID" value="RZS43046.1"/>
    <property type="molecule type" value="Genomic_DNA"/>
</dbReference>
<accession>A0A4Q7L1V7</accession>
<name>A0A4Q7L1V7_9PSEU</name>
<evidence type="ECO:0000313" key="3">
    <source>
        <dbReference type="Proteomes" id="UP000294257"/>
    </source>
</evidence>
<dbReference type="Proteomes" id="UP000294257">
    <property type="component" value="Unassembled WGS sequence"/>
</dbReference>
<keyword evidence="1" id="KW-0732">Signal</keyword>